<evidence type="ECO:0008006" key="3">
    <source>
        <dbReference type="Google" id="ProtNLM"/>
    </source>
</evidence>
<dbReference type="Gene3D" id="3.40.50.1100">
    <property type="match status" value="1"/>
</dbReference>
<reference evidence="2" key="1">
    <citation type="journal article" date="2019" name="Int. J. Syst. Evol. Microbiol.">
        <title>The Global Catalogue of Microorganisms (GCM) 10K type strain sequencing project: providing services to taxonomists for standard genome sequencing and annotation.</title>
        <authorList>
            <consortium name="The Broad Institute Genomics Platform"/>
            <consortium name="The Broad Institute Genome Sequencing Center for Infectious Disease"/>
            <person name="Wu L."/>
            <person name="Ma J."/>
        </authorList>
    </citation>
    <scope>NUCLEOTIDE SEQUENCE [LARGE SCALE GENOMIC DNA]</scope>
    <source>
        <strain evidence="2">JCM 30742</strain>
    </source>
</reference>
<dbReference type="InterPro" id="IPR036052">
    <property type="entry name" value="TrpB-like_PALP_sf"/>
</dbReference>
<dbReference type="Proteomes" id="UP001500752">
    <property type="component" value="Unassembled WGS sequence"/>
</dbReference>
<evidence type="ECO:0000313" key="2">
    <source>
        <dbReference type="Proteomes" id="UP001500752"/>
    </source>
</evidence>
<dbReference type="SUPFAM" id="SSF53686">
    <property type="entry name" value="Tryptophan synthase beta subunit-like PLP-dependent enzymes"/>
    <property type="match status" value="1"/>
</dbReference>
<evidence type="ECO:0000313" key="1">
    <source>
        <dbReference type="EMBL" id="GAA3698220.1"/>
    </source>
</evidence>
<sequence length="65" mass="6855">MLVDDTAIVAARAELWSDYRIPAEYGAATAWAALSSRAYLPADGERVAVIICGANTDPCTLGDQP</sequence>
<gene>
    <name evidence="1" type="ORF">GCM10023081_39000</name>
</gene>
<organism evidence="1 2">
    <name type="scientific">Arthrobacter ginkgonis</name>
    <dbReference type="NCBI Taxonomy" id="1630594"/>
    <lineage>
        <taxon>Bacteria</taxon>
        <taxon>Bacillati</taxon>
        <taxon>Actinomycetota</taxon>
        <taxon>Actinomycetes</taxon>
        <taxon>Micrococcales</taxon>
        <taxon>Micrococcaceae</taxon>
        <taxon>Arthrobacter</taxon>
    </lineage>
</organism>
<accession>A0ABP7D0P8</accession>
<name>A0ABP7D0P8_9MICC</name>
<dbReference type="EMBL" id="BAABEO010000025">
    <property type="protein sequence ID" value="GAA3698220.1"/>
    <property type="molecule type" value="Genomic_DNA"/>
</dbReference>
<comment type="caution">
    <text evidence="1">The sequence shown here is derived from an EMBL/GenBank/DDBJ whole genome shotgun (WGS) entry which is preliminary data.</text>
</comment>
<proteinExistence type="predicted"/>
<keyword evidence="2" id="KW-1185">Reference proteome</keyword>
<protein>
    <recommendedName>
        <fullName evidence="3">Threonine dehydratase</fullName>
    </recommendedName>
</protein>